<organism evidence="1 2">
    <name type="scientific">Panagrolaimus sp. JU765</name>
    <dbReference type="NCBI Taxonomy" id="591449"/>
    <lineage>
        <taxon>Eukaryota</taxon>
        <taxon>Metazoa</taxon>
        <taxon>Ecdysozoa</taxon>
        <taxon>Nematoda</taxon>
        <taxon>Chromadorea</taxon>
        <taxon>Rhabditida</taxon>
        <taxon>Tylenchina</taxon>
        <taxon>Panagrolaimomorpha</taxon>
        <taxon>Panagrolaimoidea</taxon>
        <taxon>Panagrolaimidae</taxon>
        <taxon>Panagrolaimus</taxon>
    </lineage>
</organism>
<protein>
    <submittedName>
        <fullName evidence="2">F-box domain-containing protein</fullName>
    </submittedName>
</protein>
<accession>A0AC34QNX2</accession>
<evidence type="ECO:0000313" key="1">
    <source>
        <dbReference type="Proteomes" id="UP000887576"/>
    </source>
</evidence>
<dbReference type="WBParaSite" id="JU765_v2.g17966.t2">
    <property type="protein sequence ID" value="JU765_v2.g17966.t2"/>
    <property type="gene ID" value="JU765_v2.g17966"/>
</dbReference>
<evidence type="ECO:0000313" key="2">
    <source>
        <dbReference type="WBParaSite" id="JU765_v2.g17966.t2"/>
    </source>
</evidence>
<proteinExistence type="predicted"/>
<sequence>MPCSESFSSLPHLNYTPGMVPDVPIKCPSNCRAFLVLSNLVKKLKDKSNVRVAVLVSSDNIQLRPLKSAKRRNSNAVNNNSAPKRPRIINGTNHHIPSPNPSVSTPRLISQLDILDKDGGNQMNQDGENRMNQVNGKAKSTPIKLTNAVNGRIDINNGNNNKSNHPFSSSADNINMAKNANDLLAKLGFAPQNHSNQSPKDLTLQRKENVRQVTNLSLSLPNGQAKEITPGVYMVGKVSNGRVSTPNMNQPQKVTLIPIQVNKPPQRASSTSNLVGHISAQVSSTSLLPEPPKEQPNQKEKEQFAAPSPIKDLNKEPVSTPEQFENEPENDFSTPLMSNSNGHITEPPIVVLDSDDDENVMDCSSKTLEPSKEKEPFAAPSPIKDLDKEPVSTPDHFENEPENDFSTPLMSNSNGTITEPPIVVLDSDDDENAMDCSSKTLEPSVSNNPVVQTPSLPSLNTTVQPEPISPNQLLPENVIASHPKISELLSMPSIIRSKNVIACHPKISELLSMPSIIRNSEPSVILPDEVQPFIFQQLTKEDCELIEFKHANCELIEFKHASLTRTLSYYQSGFPCPENLVAPALRAFQKKIPSLRFSLKPATVKFTQLSLHPHKFDENDGMLRFKFKHYGKPTRKILQLFLWIPGDTLSESPKFVMPGVSEEEELEYPVSLTASKFYFVMVRIFGEWVTHLPPIAVSFSLDSLLIVTLGKKKDQLQQQ</sequence>
<reference evidence="2" key="1">
    <citation type="submission" date="2022-11" db="UniProtKB">
        <authorList>
            <consortium name="WormBaseParasite"/>
        </authorList>
    </citation>
    <scope>IDENTIFICATION</scope>
</reference>
<name>A0AC34QNX2_9BILA</name>
<dbReference type="Proteomes" id="UP000887576">
    <property type="component" value="Unplaced"/>
</dbReference>